<sequence length="323" mass="34980">MLNLLVGNTLVRLLALGLVFAIVAGLVLTILLMVSQRALVRQQLDTLSRSTLDAHRPVSLRRGSNDAWSRLADRIEKTGLNLADTKGDALRDLMVSAGFESPAAPRVYTLLRLVLVIVLPLGVIVPLLLAGTEMSYFKLYLLGAGLALAALYGPNIYVRSRAAGRRRDVLNGFPDSLDLMLVCIEAGLGLEAAMDRVGREMVASHPAVAQLLVTATLSLRAGASREMALRGMADRARLDEISSFATMLIQSDRLGTSIGSTLRVYAAEMREKRRLRAEERAHRIPVLISVPLVACLLPTMIGTLMLPAAIRVVRILIPQMMGG</sequence>
<feature type="transmembrane region" description="Helical" evidence="6">
    <location>
        <begin position="137"/>
        <end position="158"/>
    </location>
</feature>
<dbReference type="Proteomes" id="UP000015527">
    <property type="component" value="Unassembled WGS sequence"/>
</dbReference>
<evidence type="ECO:0000256" key="4">
    <source>
        <dbReference type="ARBA" id="ARBA00022989"/>
    </source>
</evidence>
<dbReference type="InterPro" id="IPR018076">
    <property type="entry name" value="T2SS_GspF_dom"/>
</dbReference>
<evidence type="ECO:0000256" key="6">
    <source>
        <dbReference type="SAM" id="Phobius"/>
    </source>
</evidence>
<dbReference type="AlphaFoldDB" id="T0H792"/>
<dbReference type="eggNOG" id="COG2064">
    <property type="taxonomic scope" value="Bacteria"/>
</dbReference>
<keyword evidence="5 6" id="KW-0472">Membrane</keyword>
<dbReference type="Pfam" id="PF00482">
    <property type="entry name" value="T2SSF"/>
    <property type="match status" value="1"/>
</dbReference>
<accession>T0H792</accession>
<evidence type="ECO:0000256" key="2">
    <source>
        <dbReference type="ARBA" id="ARBA00022475"/>
    </source>
</evidence>
<dbReference type="EMBL" id="ATHL01000151">
    <property type="protein sequence ID" value="EQB07963.1"/>
    <property type="molecule type" value="Genomic_DNA"/>
</dbReference>
<reference evidence="8 9" key="1">
    <citation type="journal article" date="2013" name="Genome Announc.">
        <title>Genome Sequence of Novosphingobium lindaniclasticum LE124T, Isolated from a Hexachlorocyclohexane Dumpsite.</title>
        <authorList>
            <person name="Saxena A."/>
            <person name="Nayyar N."/>
            <person name="Sangwan N."/>
            <person name="Kumari R."/>
            <person name="Khurana J.P."/>
            <person name="Lal R."/>
        </authorList>
    </citation>
    <scope>NUCLEOTIDE SEQUENCE [LARGE SCALE GENOMIC DNA]</scope>
    <source>
        <strain evidence="8 9">LE124</strain>
    </source>
</reference>
<feature type="domain" description="Type II secretion system protein GspF" evidence="7">
    <location>
        <begin position="177"/>
        <end position="305"/>
    </location>
</feature>
<feature type="transmembrane region" description="Helical" evidence="6">
    <location>
        <begin position="284"/>
        <end position="310"/>
    </location>
</feature>
<gene>
    <name evidence="8" type="ORF">L284_21825</name>
</gene>
<dbReference type="PANTHER" id="PTHR35007">
    <property type="entry name" value="INTEGRAL MEMBRANE PROTEIN-RELATED"/>
    <property type="match status" value="1"/>
</dbReference>
<dbReference type="GO" id="GO:0005886">
    <property type="term" value="C:plasma membrane"/>
    <property type="evidence" value="ECO:0007669"/>
    <property type="project" value="UniProtKB-SubCell"/>
</dbReference>
<name>T0H792_9SPHN</name>
<feature type="transmembrane region" description="Helical" evidence="6">
    <location>
        <begin position="12"/>
        <end position="34"/>
    </location>
</feature>
<protein>
    <recommendedName>
        <fullName evidence="7">Type II secretion system protein GspF domain-containing protein</fullName>
    </recommendedName>
</protein>
<keyword evidence="4 6" id="KW-1133">Transmembrane helix</keyword>
<evidence type="ECO:0000313" key="8">
    <source>
        <dbReference type="EMBL" id="EQB07963.1"/>
    </source>
</evidence>
<keyword evidence="3 6" id="KW-0812">Transmembrane</keyword>
<evidence type="ECO:0000259" key="7">
    <source>
        <dbReference type="Pfam" id="PF00482"/>
    </source>
</evidence>
<organism evidence="8 9">
    <name type="scientific">Novosphingobium lindaniclasticum LE124</name>
    <dbReference type="NCBI Taxonomy" id="1096930"/>
    <lineage>
        <taxon>Bacteria</taxon>
        <taxon>Pseudomonadati</taxon>
        <taxon>Pseudomonadota</taxon>
        <taxon>Alphaproteobacteria</taxon>
        <taxon>Sphingomonadales</taxon>
        <taxon>Sphingomonadaceae</taxon>
        <taxon>Novosphingobium</taxon>
    </lineage>
</organism>
<proteinExistence type="predicted"/>
<evidence type="ECO:0000256" key="3">
    <source>
        <dbReference type="ARBA" id="ARBA00022692"/>
    </source>
</evidence>
<dbReference type="RefSeq" id="WP_021236030.1">
    <property type="nucleotide sequence ID" value="NZ_ATHL01000151.1"/>
</dbReference>
<feature type="transmembrane region" description="Helical" evidence="6">
    <location>
        <begin position="110"/>
        <end position="131"/>
    </location>
</feature>
<comment type="subcellular location">
    <subcellularLocation>
        <location evidence="1">Cell membrane</location>
        <topology evidence="1">Multi-pass membrane protein</topology>
    </subcellularLocation>
</comment>
<dbReference type="PATRIC" id="fig|1096930.3.peg.4289"/>
<evidence type="ECO:0000313" key="9">
    <source>
        <dbReference type="Proteomes" id="UP000015527"/>
    </source>
</evidence>
<evidence type="ECO:0000256" key="1">
    <source>
        <dbReference type="ARBA" id="ARBA00004651"/>
    </source>
</evidence>
<dbReference type="PANTHER" id="PTHR35007:SF2">
    <property type="entry name" value="PILUS ASSEMBLE PROTEIN"/>
    <property type="match status" value="1"/>
</dbReference>
<evidence type="ECO:0000256" key="5">
    <source>
        <dbReference type="ARBA" id="ARBA00023136"/>
    </source>
</evidence>
<keyword evidence="9" id="KW-1185">Reference proteome</keyword>
<dbReference type="OrthoDB" id="9810662at2"/>
<comment type="caution">
    <text evidence="8">The sequence shown here is derived from an EMBL/GenBank/DDBJ whole genome shotgun (WGS) entry which is preliminary data.</text>
</comment>
<keyword evidence="2" id="KW-1003">Cell membrane</keyword>